<dbReference type="PANTHER" id="PTHR30193">
    <property type="entry name" value="ABC TRANSPORTER PERMEASE PROTEIN"/>
    <property type="match status" value="1"/>
</dbReference>
<dbReference type="CDD" id="cd06261">
    <property type="entry name" value="TM_PBP2"/>
    <property type="match status" value="1"/>
</dbReference>
<dbReference type="GO" id="GO:0005886">
    <property type="term" value="C:plasma membrane"/>
    <property type="evidence" value="ECO:0007669"/>
    <property type="project" value="UniProtKB-SubCell"/>
</dbReference>
<protein>
    <submittedName>
        <fullName evidence="10">Sugar ABC transporter permease</fullName>
    </submittedName>
</protein>
<dbReference type="PROSITE" id="PS50928">
    <property type="entry name" value="ABC_TM1"/>
    <property type="match status" value="1"/>
</dbReference>
<sequence>MSTTTVGGPRETGPRGTGSHRTGTHRTGPRRAGSRGAGGDRGKRWHRSLQGVSFVLPNFLGFGLLTLGPVVALFYLSFTNWNVFGTARWVGLDNFTRLARDASFHRALLNTLYYSALHIPLTLALSLALALLLDRGLRGAAFFRTAAFFPYVTSIVAIAIAWNLLFSKDAGPVNQVLGLFGVDDPPGWTASSDWAMPAVILVGVWREMGYYMLLFLAGLQTVPPELHEAARIDGAGAWQRFRNVTLPCLRPTTFFVTVMLTIGSFKVFDLILVMTNGGPGQSTLVLSQYIYQKGLVENRFGYASAVSVVLFGLCMAVTAVQFAVNRRRED</sequence>
<feature type="transmembrane region" description="Helical" evidence="7">
    <location>
        <begin position="186"/>
        <end position="205"/>
    </location>
</feature>
<dbReference type="InterPro" id="IPR051393">
    <property type="entry name" value="ABC_transporter_permease"/>
</dbReference>
<feature type="region of interest" description="Disordered" evidence="8">
    <location>
        <begin position="1"/>
        <end position="43"/>
    </location>
</feature>
<dbReference type="SUPFAM" id="SSF161098">
    <property type="entry name" value="MetI-like"/>
    <property type="match status" value="1"/>
</dbReference>
<evidence type="ECO:0000256" key="8">
    <source>
        <dbReference type="SAM" id="MobiDB-lite"/>
    </source>
</evidence>
<name>A0A5Q0H4Z2_SACSY</name>
<dbReference type="Pfam" id="PF00528">
    <property type="entry name" value="BPD_transp_1"/>
    <property type="match status" value="1"/>
</dbReference>
<evidence type="ECO:0000259" key="9">
    <source>
        <dbReference type="PROSITE" id="PS50928"/>
    </source>
</evidence>
<keyword evidence="3" id="KW-1003">Cell membrane</keyword>
<organism evidence="10 11">
    <name type="scientific">Saccharothrix syringae</name>
    <name type="common">Nocardiopsis syringae</name>
    <dbReference type="NCBI Taxonomy" id="103733"/>
    <lineage>
        <taxon>Bacteria</taxon>
        <taxon>Bacillati</taxon>
        <taxon>Actinomycetota</taxon>
        <taxon>Actinomycetes</taxon>
        <taxon>Pseudonocardiales</taxon>
        <taxon>Pseudonocardiaceae</taxon>
        <taxon>Saccharothrix</taxon>
    </lineage>
</organism>
<feature type="compositionally biased region" description="Low complexity" evidence="8">
    <location>
        <begin position="1"/>
        <end position="11"/>
    </location>
</feature>
<reference evidence="11" key="1">
    <citation type="journal article" date="2021" name="Curr. Microbiol.">
        <title>Complete genome of nocamycin-producing strain Saccharothrix syringae NRRL B-16468 reveals the biosynthetic potential for secondary metabolites.</title>
        <authorList>
            <person name="Mo X."/>
            <person name="Yang S."/>
        </authorList>
    </citation>
    <scope>NUCLEOTIDE SEQUENCE [LARGE SCALE GENOMIC DNA]</scope>
    <source>
        <strain evidence="11">ATCC 51364 / DSM 43886 / JCM 6844 / KCTC 9398 / NBRC 14523 / NRRL B-16468 / INA 2240</strain>
    </source>
</reference>
<feature type="compositionally biased region" description="Basic residues" evidence="8">
    <location>
        <begin position="22"/>
        <end position="33"/>
    </location>
</feature>
<gene>
    <name evidence="10" type="ORF">EKG83_29700</name>
</gene>
<evidence type="ECO:0000256" key="6">
    <source>
        <dbReference type="ARBA" id="ARBA00023136"/>
    </source>
</evidence>
<dbReference type="KEGG" id="ssyi:EKG83_29700"/>
<comment type="similarity">
    <text evidence="7">Belongs to the binding-protein-dependent transport system permease family.</text>
</comment>
<proteinExistence type="inferred from homology"/>
<dbReference type="GO" id="GO:0055085">
    <property type="term" value="P:transmembrane transport"/>
    <property type="evidence" value="ECO:0007669"/>
    <property type="project" value="InterPro"/>
</dbReference>
<dbReference type="InterPro" id="IPR000515">
    <property type="entry name" value="MetI-like"/>
</dbReference>
<evidence type="ECO:0000313" key="10">
    <source>
        <dbReference type="EMBL" id="QFZ21004.1"/>
    </source>
</evidence>
<keyword evidence="2 7" id="KW-0813">Transport</keyword>
<dbReference type="PANTHER" id="PTHR30193:SF37">
    <property type="entry name" value="INNER MEMBRANE ABC TRANSPORTER PERMEASE PROTEIN YCJO"/>
    <property type="match status" value="1"/>
</dbReference>
<evidence type="ECO:0000256" key="7">
    <source>
        <dbReference type="RuleBase" id="RU363032"/>
    </source>
</evidence>
<keyword evidence="6 7" id="KW-0472">Membrane</keyword>
<evidence type="ECO:0000256" key="5">
    <source>
        <dbReference type="ARBA" id="ARBA00022989"/>
    </source>
</evidence>
<dbReference type="AlphaFoldDB" id="A0A5Q0H4Z2"/>
<dbReference type="Gene3D" id="1.10.3720.10">
    <property type="entry name" value="MetI-like"/>
    <property type="match status" value="1"/>
</dbReference>
<dbReference type="EMBL" id="CP034550">
    <property type="protein sequence ID" value="QFZ21004.1"/>
    <property type="molecule type" value="Genomic_DNA"/>
</dbReference>
<evidence type="ECO:0000256" key="4">
    <source>
        <dbReference type="ARBA" id="ARBA00022692"/>
    </source>
</evidence>
<feature type="transmembrane region" description="Helical" evidence="7">
    <location>
        <begin position="51"/>
        <end position="76"/>
    </location>
</feature>
<dbReference type="Proteomes" id="UP000325787">
    <property type="component" value="Chromosome"/>
</dbReference>
<dbReference type="OrthoDB" id="4319190at2"/>
<dbReference type="InterPro" id="IPR035906">
    <property type="entry name" value="MetI-like_sf"/>
</dbReference>
<accession>A0A5Q0H4Z2</accession>
<feature type="transmembrane region" description="Helical" evidence="7">
    <location>
        <begin position="252"/>
        <end position="274"/>
    </location>
</feature>
<dbReference type="RefSeq" id="WP_084716284.1">
    <property type="nucleotide sequence ID" value="NZ_CP034550.1"/>
</dbReference>
<comment type="subcellular location">
    <subcellularLocation>
        <location evidence="1 7">Cell membrane</location>
        <topology evidence="1 7">Multi-pass membrane protein</topology>
    </subcellularLocation>
</comment>
<feature type="transmembrane region" description="Helical" evidence="7">
    <location>
        <begin position="145"/>
        <end position="166"/>
    </location>
</feature>
<evidence type="ECO:0000256" key="3">
    <source>
        <dbReference type="ARBA" id="ARBA00022475"/>
    </source>
</evidence>
<keyword evidence="11" id="KW-1185">Reference proteome</keyword>
<feature type="transmembrane region" description="Helical" evidence="7">
    <location>
        <begin position="300"/>
        <end position="324"/>
    </location>
</feature>
<evidence type="ECO:0000313" key="11">
    <source>
        <dbReference type="Proteomes" id="UP000325787"/>
    </source>
</evidence>
<feature type="domain" description="ABC transmembrane type-1" evidence="9">
    <location>
        <begin position="108"/>
        <end position="321"/>
    </location>
</feature>
<keyword evidence="5 7" id="KW-1133">Transmembrane helix</keyword>
<keyword evidence="4 7" id="KW-0812">Transmembrane</keyword>
<evidence type="ECO:0000256" key="2">
    <source>
        <dbReference type="ARBA" id="ARBA00022448"/>
    </source>
</evidence>
<feature type="transmembrane region" description="Helical" evidence="7">
    <location>
        <begin position="112"/>
        <end position="133"/>
    </location>
</feature>
<evidence type="ECO:0000256" key="1">
    <source>
        <dbReference type="ARBA" id="ARBA00004651"/>
    </source>
</evidence>